<dbReference type="OrthoDB" id="5875818at2759"/>
<feature type="region of interest" description="Disordered" evidence="1">
    <location>
        <begin position="1"/>
        <end position="54"/>
    </location>
</feature>
<dbReference type="EMBL" id="JARK01001379">
    <property type="protein sequence ID" value="EYC13665.1"/>
    <property type="molecule type" value="Genomic_DNA"/>
</dbReference>
<evidence type="ECO:0000256" key="1">
    <source>
        <dbReference type="SAM" id="MobiDB-lite"/>
    </source>
</evidence>
<comment type="caution">
    <text evidence="2">The sequence shown here is derived from an EMBL/GenBank/DDBJ whole genome shotgun (WGS) entry which is preliminary data.</text>
</comment>
<dbReference type="Proteomes" id="UP000024635">
    <property type="component" value="Unassembled WGS sequence"/>
</dbReference>
<sequence>MTSPPSPRILLQSSNCPEASSEKASPARHPIVHQSASVDGGVRSEVEANPTTIEHPSREVARLSARMRSIEGIWHPGDKSVATLKRQKRSHTSSPFKKTRSITIQNLHHLQAAAHLAHVDLHGTSNMRKSFSDFVLGCEYCCFYCCFTARNAPAVSPEGSGAETRIFTALFLRSQAYNNAVQDV</sequence>
<reference evidence="3" key="1">
    <citation type="journal article" date="2015" name="Nat. Genet.">
        <title>The genome and transcriptome of the zoonotic hookworm Ancylostoma ceylanicum identify infection-specific gene families.</title>
        <authorList>
            <person name="Schwarz E.M."/>
            <person name="Hu Y."/>
            <person name="Antoshechkin I."/>
            <person name="Miller M.M."/>
            <person name="Sternberg P.W."/>
            <person name="Aroian R.V."/>
        </authorList>
    </citation>
    <scope>NUCLEOTIDE SEQUENCE</scope>
    <source>
        <strain evidence="3">HY135</strain>
    </source>
</reference>
<protein>
    <submittedName>
        <fullName evidence="2">Uncharacterized protein</fullName>
    </submittedName>
</protein>
<evidence type="ECO:0000313" key="2">
    <source>
        <dbReference type="EMBL" id="EYC13665.1"/>
    </source>
</evidence>
<accession>A0A016UEU0</accession>
<organism evidence="2 3">
    <name type="scientific">Ancylostoma ceylanicum</name>
    <dbReference type="NCBI Taxonomy" id="53326"/>
    <lineage>
        <taxon>Eukaryota</taxon>
        <taxon>Metazoa</taxon>
        <taxon>Ecdysozoa</taxon>
        <taxon>Nematoda</taxon>
        <taxon>Chromadorea</taxon>
        <taxon>Rhabditida</taxon>
        <taxon>Rhabditina</taxon>
        <taxon>Rhabditomorpha</taxon>
        <taxon>Strongyloidea</taxon>
        <taxon>Ancylostomatidae</taxon>
        <taxon>Ancylostomatinae</taxon>
        <taxon>Ancylostoma</taxon>
    </lineage>
</organism>
<proteinExistence type="predicted"/>
<name>A0A016UEU0_9BILA</name>
<dbReference type="AlphaFoldDB" id="A0A016UEU0"/>
<gene>
    <name evidence="2" type="primary">Acey_s0043.g852</name>
    <name evidence="2" type="ORF">Y032_0043g852</name>
</gene>
<keyword evidence="3" id="KW-1185">Reference proteome</keyword>
<evidence type="ECO:0000313" key="3">
    <source>
        <dbReference type="Proteomes" id="UP000024635"/>
    </source>
</evidence>